<dbReference type="RefSeq" id="WP_122030406.1">
    <property type="nucleotide sequence ID" value="NZ_LS483254.1"/>
</dbReference>
<dbReference type="OrthoDB" id="9802365at2"/>
<dbReference type="Gene3D" id="3.90.79.10">
    <property type="entry name" value="Nucleoside Triphosphate Pyrophosphohydrolase"/>
    <property type="match status" value="1"/>
</dbReference>
<evidence type="ECO:0000256" key="11">
    <source>
        <dbReference type="ARBA" id="ARBA00023014"/>
    </source>
</evidence>
<dbReference type="EMBL" id="LS483254">
    <property type="protein sequence ID" value="SQD92140.1"/>
    <property type="molecule type" value="Genomic_DNA"/>
</dbReference>
<dbReference type="GO" id="GO:0032357">
    <property type="term" value="F:oxidized purine DNA binding"/>
    <property type="evidence" value="ECO:0007669"/>
    <property type="project" value="TreeGrafter"/>
</dbReference>
<evidence type="ECO:0000256" key="5">
    <source>
        <dbReference type="ARBA" id="ARBA00022023"/>
    </source>
</evidence>
<protein>
    <recommendedName>
        <fullName evidence="5">Adenine DNA glycosylase</fullName>
        <ecNumber evidence="4">3.2.2.31</ecNumber>
    </recommendedName>
</protein>
<evidence type="ECO:0000256" key="1">
    <source>
        <dbReference type="ARBA" id="ARBA00000843"/>
    </source>
</evidence>
<dbReference type="Pfam" id="PF14815">
    <property type="entry name" value="NUDIX_4"/>
    <property type="match status" value="1"/>
</dbReference>
<dbReference type="InterPro" id="IPR003651">
    <property type="entry name" value="Endonuclease3_FeS-loop_motif"/>
</dbReference>
<evidence type="ECO:0000256" key="12">
    <source>
        <dbReference type="ARBA" id="ARBA00023204"/>
    </source>
</evidence>
<dbReference type="KEGG" id="bana:BARAN1_0115"/>
<sequence>MVGQLSGEEVRAPLLAWFRRSARDLPWRRTRDPYAILVSEILLQQTRVEQALRYYPRFMAAFPNLGALTQAAEEDVLRAWAGAGYYRRARSLHRLARIVTETGLPTRATELAELPGIGPYTAAAVASIAFGEPVAAVDGNVRRVLARLFAAEDPSARWLRATAEGLLDPEDPRSWNQAMMELGATVCTPKDPRCASCPVAGSCAGKNDAGRYPAPRARRPRSVLATALVLRAPQGYVLEKRDGQALGGLWGVPLAEGADGLNALLSRYGVRDPQALGTVRHAFTHKRLSVAVYEASWEGPGEDPQARPLSQLDRKILALAECGR</sequence>
<organism evidence="15 16">
    <name type="scientific">Candidatus Bipolaricaulis anaerobius</name>
    <dbReference type="NCBI Taxonomy" id="2026885"/>
    <lineage>
        <taxon>Bacteria</taxon>
        <taxon>Candidatus Bipolaricaulota</taxon>
        <taxon>Candidatus Bipolaricaulia</taxon>
        <taxon>Candidatus Bipolaricaulales</taxon>
        <taxon>Candidatus Bipolaricaulaceae</taxon>
        <taxon>Candidatus Bipolaricaulis</taxon>
    </lineage>
</organism>
<evidence type="ECO:0000256" key="7">
    <source>
        <dbReference type="ARBA" id="ARBA00022723"/>
    </source>
</evidence>
<dbReference type="GO" id="GO:0034039">
    <property type="term" value="F:8-oxo-7,8-dihydroguanine DNA N-glycosylase activity"/>
    <property type="evidence" value="ECO:0007669"/>
    <property type="project" value="TreeGrafter"/>
</dbReference>
<dbReference type="Gene3D" id="1.10.340.30">
    <property type="entry name" value="Hypothetical protein, domain 2"/>
    <property type="match status" value="1"/>
</dbReference>
<name>A0A2X3L057_9BACT</name>
<dbReference type="SUPFAM" id="SSF55811">
    <property type="entry name" value="Nudix"/>
    <property type="match status" value="1"/>
</dbReference>
<dbReference type="InterPro" id="IPR044298">
    <property type="entry name" value="MIG/MutY"/>
</dbReference>
<dbReference type="PANTHER" id="PTHR42944">
    <property type="entry name" value="ADENINE DNA GLYCOSYLASE"/>
    <property type="match status" value="1"/>
</dbReference>
<keyword evidence="13 15" id="KW-0326">Glycosidase</keyword>
<keyword evidence="11" id="KW-0411">Iron-sulfur</keyword>
<keyword evidence="16" id="KW-1185">Reference proteome</keyword>
<keyword evidence="6" id="KW-0004">4Fe-4S</keyword>
<dbReference type="Proteomes" id="UP000249818">
    <property type="component" value="Chromosome BARAN1"/>
</dbReference>
<dbReference type="InterPro" id="IPR015797">
    <property type="entry name" value="NUDIX_hydrolase-like_dom_sf"/>
</dbReference>
<keyword evidence="7" id="KW-0479">Metal-binding</keyword>
<evidence type="ECO:0000256" key="2">
    <source>
        <dbReference type="ARBA" id="ARBA00001966"/>
    </source>
</evidence>
<evidence type="ECO:0000256" key="9">
    <source>
        <dbReference type="ARBA" id="ARBA00022801"/>
    </source>
</evidence>
<evidence type="ECO:0000256" key="8">
    <source>
        <dbReference type="ARBA" id="ARBA00022763"/>
    </source>
</evidence>
<dbReference type="GO" id="GO:0051539">
    <property type="term" value="F:4 iron, 4 sulfur cluster binding"/>
    <property type="evidence" value="ECO:0007669"/>
    <property type="project" value="UniProtKB-KW"/>
</dbReference>
<dbReference type="InterPro" id="IPR003265">
    <property type="entry name" value="HhH-GPD_domain"/>
</dbReference>
<keyword evidence="9 15" id="KW-0378">Hydrolase</keyword>
<comment type="cofactor">
    <cofactor evidence="2">
        <name>[4Fe-4S] cluster</name>
        <dbReference type="ChEBI" id="CHEBI:49883"/>
    </cofactor>
</comment>
<dbReference type="GO" id="GO:0046872">
    <property type="term" value="F:metal ion binding"/>
    <property type="evidence" value="ECO:0007669"/>
    <property type="project" value="UniProtKB-KW"/>
</dbReference>
<dbReference type="InterPro" id="IPR023170">
    <property type="entry name" value="HhH_base_excis_C"/>
</dbReference>
<dbReference type="Pfam" id="PF00730">
    <property type="entry name" value="HhH-GPD"/>
    <property type="match status" value="1"/>
</dbReference>
<dbReference type="GO" id="GO:0006298">
    <property type="term" value="P:mismatch repair"/>
    <property type="evidence" value="ECO:0007669"/>
    <property type="project" value="TreeGrafter"/>
</dbReference>
<evidence type="ECO:0000256" key="10">
    <source>
        <dbReference type="ARBA" id="ARBA00023004"/>
    </source>
</evidence>
<keyword evidence="12" id="KW-0234">DNA repair</keyword>
<evidence type="ECO:0000256" key="13">
    <source>
        <dbReference type="ARBA" id="ARBA00023295"/>
    </source>
</evidence>
<dbReference type="InterPro" id="IPR011257">
    <property type="entry name" value="DNA_glycosylase"/>
</dbReference>
<proteinExistence type="inferred from homology"/>
<evidence type="ECO:0000256" key="4">
    <source>
        <dbReference type="ARBA" id="ARBA00012045"/>
    </source>
</evidence>
<accession>A0A2X3L057</accession>
<dbReference type="InterPro" id="IPR029119">
    <property type="entry name" value="MutY_C"/>
</dbReference>
<dbReference type="GO" id="GO:0006284">
    <property type="term" value="P:base-excision repair"/>
    <property type="evidence" value="ECO:0007669"/>
    <property type="project" value="InterPro"/>
</dbReference>
<comment type="catalytic activity">
    <reaction evidence="1">
        <text>Hydrolyzes free adenine bases from 7,8-dihydro-8-oxoguanine:adenine mismatched double-stranded DNA, leaving an apurinic site.</text>
        <dbReference type="EC" id="3.2.2.31"/>
    </reaction>
</comment>
<dbReference type="GO" id="GO:0000701">
    <property type="term" value="F:purine-specific mismatch base pair DNA N-glycosylase activity"/>
    <property type="evidence" value="ECO:0007669"/>
    <property type="project" value="UniProtKB-EC"/>
</dbReference>
<reference evidence="16" key="1">
    <citation type="submission" date="2018-05" db="EMBL/GenBank/DDBJ databases">
        <authorList>
            <person name="Hao L."/>
        </authorList>
    </citation>
    <scope>NUCLEOTIDE SEQUENCE [LARGE SCALE GENOMIC DNA]</scope>
</reference>
<comment type="similarity">
    <text evidence="3">Belongs to the Nth/MutY family.</text>
</comment>
<dbReference type="SMART" id="SM00478">
    <property type="entry name" value="ENDO3c"/>
    <property type="match status" value="1"/>
</dbReference>
<dbReference type="PANTHER" id="PTHR42944:SF1">
    <property type="entry name" value="ADENINE DNA GLYCOSYLASE"/>
    <property type="match status" value="1"/>
</dbReference>
<dbReference type="AlphaFoldDB" id="A0A2X3L057"/>
<evidence type="ECO:0000256" key="6">
    <source>
        <dbReference type="ARBA" id="ARBA00022485"/>
    </source>
</evidence>
<feature type="domain" description="HhH-GPD" evidence="14">
    <location>
        <begin position="42"/>
        <end position="185"/>
    </location>
</feature>
<evidence type="ECO:0000256" key="3">
    <source>
        <dbReference type="ARBA" id="ARBA00008343"/>
    </source>
</evidence>
<dbReference type="GO" id="GO:0035485">
    <property type="term" value="F:adenine/guanine mispair binding"/>
    <property type="evidence" value="ECO:0007669"/>
    <property type="project" value="TreeGrafter"/>
</dbReference>
<gene>
    <name evidence="15" type="primary">mutY</name>
    <name evidence="15" type="ORF">BARAN1_0115</name>
</gene>
<dbReference type="SUPFAM" id="SSF48150">
    <property type="entry name" value="DNA-glycosylase"/>
    <property type="match status" value="1"/>
</dbReference>
<keyword evidence="10" id="KW-0408">Iron</keyword>
<dbReference type="Gene3D" id="1.10.1670.10">
    <property type="entry name" value="Helix-hairpin-Helix base-excision DNA repair enzymes (C-terminal)"/>
    <property type="match status" value="1"/>
</dbReference>
<dbReference type="CDD" id="cd00056">
    <property type="entry name" value="ENDO3c"/>
    <property type="match status" value="1"/>
</dbReference>
<evidence type="ECO:0000313" key="15">
    <source>
        <dbReference type="EMBL" id="SQD92140.1"/>
    </source>
</evidence>
<evidence type="ECO:0000313" key="16">
    <source>
        <dbReference type="Proteomes" id="UP000249818"/>
    </source>
</evidence>
<keyword evidence="8" id="KW-0227">DNA damage</keyword>
<dbReference type="SMART" id="SM00525">
    <property type="entry name" value="FES"/>
    <property type="match status" value="1"/>
</dbReference>
<evidence type="ECO:0000259" key="14">
    <source>
        <dbReference type="SMART" id="SM00478"/>
    </source>
</evidence>
<dbReference type="EC" id="3.2.2.31" evidence="4"/>